<evidence type="ECO:0000313" key="2">
    <source>
        <dbReference type="EMBL" id="KAK5951356.1"/>
    </source>
</evidence>
<feature type="region of interest" description="Disordered" evidence="1">
    <location>
        <begin position="356"/>
        <end position="413"/>
    </location>
</feature>
<sequence length="678" mass="74338">MKPQPPEYPRNVPDMDFDEDILLPGAVVYTQDEDDAGDAEELAKIRAAKRSRIEANAQAYLRGEGLFILSAGLRGPFDDGWRNPWAPKSKKRKHETVAEDTAVSRAQKILRRDRTGSQTPWKSNHQKQPTPQTSTSIFERARSEHLDQTSPEQKVENWLRRNSALPQQTSFVEPTSPTPKKQPPRPRSSRQDWTPTKQVITVSSQDVHAPIQHPDLRVAESFETIVPNHGKNVDPVNAHSRLQNALEAASPKTTRKRQPSSERAPEQEVDDSSRAEAAIIRMKRRHVDPGNMTADHLQVAKHAAKMLTSVRLEAAQPAPKTETSVYHDQQPQPSPAASEVKLKELETSIDDQLRQEEYPQPHYEQAVPTEEKASTRSMLPPPSTAASEMQSTNVMPSAQPRPELQTSTSNVSSGALLSKAPDIITNPPAELFDDSIHHTVPTSLEHANKPDVTASDVIDKVSSMIEAEAQSVPAASHPENREPPHVPSPRRESSPRNLEKTKALSKTPAPSKKTKANNKRKSASFAVDSSALPANGSIKNVLKIQKANQTAKSSFQKASPPPFYNEPDIGIDTSVEQLDNSPPHPEVHLHSPQANKTQPAKSILKSTNTLSSAVAATLSSKCAGKLPEQVGSSHSLLISGQNGVAHEDDEAFDLDGAINDMGSFLSTWEEEKVGVRAT</sequence>
<feature type="compositionally biased region" description="Polar residues" evidence="1">
    <location>
        <begin position="192"/>
        <end position="206"/>
    </location>
</feature>
<accession>A0AAN8F4V9</accession>
<dbReference type="AlphaFoldDB" id="A0AAN8F4V9"/>
<feature type="region of interest" description="Disordered" evidence="1">
    <location>
        <begin position="227"/>
        <end position="274"/>
    </location>
</feature>
<feature type="region of interest" description="Disordered" evidence="1">
    <location>
        <begin position="78"/>
        <end position="215"/>
    </location>
</feature>
<feature type="compositionally biased region" description="Basic and acidic residues" evidence="1">
    <location>
        <begin position="478"/>
        <end position="502"/>
    </location>
</feature>
<gene>
    <name evidence="2" type="ORF">OHC33_007774</name>
</gene>
<dbReference type="Proteomes" id="UP001316803">
    <property type="component" value="Unassembled WGS sequence"/>
</dbReference>
<feature type="compositionally biased region" description="Basic residues" evidence="1">
    <location>
        <begin position="512"/>
        <end position="522"/>
    </location>
</feature>
<evidence type="ECO:0008006" key="4">
    <source>
        <dbReference type="Google" id="ProtNLM"/>
    </source>
</evidence>
<protein>
    <recommendedName>
        <fullName evidence="4">Protamine P1</fullName>
    </recommendedName>
</protein>
<keyword evidence="3" id="KW-1185">Reference proteome</keyword>
<reference evidence="2 3" key="1">
    <citation type="submission" date="2022-12" db="EMBL/GenBank/DDBJ databases">
        <title>Genomic features and morphological characterization of a novel Knufia sp. strain isolated from spacecraft assembly facility.</title>
        <authorList>
            <person name="Teixeira M."/>
            <person name="Chander A.M."/>
            <person name="Stajich J.E."/>
            <person name="Venkateswaran K."/>
        </authorList>
    </citation>
    <scope>NUCLEOTIDE SEQUENCE [LARGE SCALE GENOMIC DNA]</scope>
    <source>
        <strain evidence="2 3">FJI-L2-BK-P2</strain>
    </source>
</reference>
<proteinExistence type="predicted"/>
<feature type="compositionally biased region" description="Basic and acidic residues" evidence="1">
    <location>
        <begin position="139"/>
        <end position="159"/>
    </location>
</feature>
<name>A0AAN8F4V9_9EURO</name>
<evidence type="ECO:0000256" key="1">
    <source>
        <dbReference type="SAM" id="MobiDB-lite"/>
    </source>
</evidence>
<feature type="compositionally biased region" description="Polar residues" evidence="1">
    <location>
        <begin position="164"/>
        <end position="173"/>
    </location>
</feature>
<feature type="compositionally biased region" description="Basic and acidic residues" evidence="1">
    <location>
        <begin position="259"/>
        <end position="274"/>
    </location>
</feature>
<feature type="compositionally biased region" description="Polar residues" evidence="1">
    <location>
        <begin position="116"/>
        <end position="137"/>
    </location>
</feature>
<comment type="caution">
    <text evidence="2">The sequence shown here is derived from an EMBL/GenBank/DDBJ whole genome shotgun (WGS) entry which is preliminary data.</text>
</comment>
<feature type="compositionally biased region" description="Polar residues" evidence="1">
    <location>
        <begin position="384"/>
        <end position="396"/>
    </location>
</feature>
<feature type="compositionally biased region" description="Polar residues" evidence="1">
    <location>
        <begin position="404"/>
        <end position="413"/>
    </location>
</feature>
<evidence type="ECO:0000313" key="3">
    <source>
        <dbReference type="Proteomes" id="UP001316803"/>
    </source>
</evidence>
<dbReference type="EMBL" id="JAKLMC020000021">
    <property type="protein sequence ID" value="KAK5951356.1"/>
    <property type="molecule type" value="Genomic_DNA"/>
</dbReference>
<organism evidence="2 3">
    <name type="scientific">Knufia fluminis</name>
    <dbReference type="NCBI Taxonomy" id="191047"/>
    <lineage>
        <taxon>Eukaryota</taxon>
        <taxon>Fungi</taxon>
        <taxon>Dikarya</taxon>
        <taxon>Ascomycota</taxon>
        <taxon>Pezizomycotina</taxon>
        <taxon>Eurotiomycetes</taxon>
        <taxon>Chaetothyriomycetidae</taxon>
        <taxon>Chaetothyriales</taxon>
        <taxon>Trichomeriaceae</taxon>
        <taxon>Knufia</taxon>
    </lineage>
</organism>
<feature type="region of interest" description="Disordered" evidence="1">
    <location>
        <begin position="468"/>
        <end position="527"/>
    </location>
</feature>
<feature type="compositionally biased region" description="Polar residues" evidence="1">
    <location>
        <begin position="321"/>
        <end position="331"/>
    </location>
</feature>
<feature type="region of interest" description="Disordered" evidence="1">
    <location>
        <begin position="579"/>
        <end position="603"/>
    </location>
</feature>
<feature type="region of interest" description="Disordered" evidence="1">
    <location>
        <begin position="313"/>
        <end position="341"/>
    </location>
</feature>